<evidence type="ECO:0000313" key="2">
    <source>
        <dbReference type="Proteomes" id="UP000314294"/>
    </source>
</evidence>
<proteinExistence type="predicted"/>
<name>A0A4Z2HHS3_9TELE</name>
<dbReference type="AlphaFoldDB" id="A0A4Z2HHS3"/>
<organism evidence="1 2">
    <name type="scientific">Liparis tanakae</name>
    <name type="common">Tanaka's snailfish</name>
    <dbReference type="NCBI Taxonomy" id="230148"/>
    <lineage>
        <taxon>Eukaryota</taxon>
        <taxon>Metazoa</taxon>
        <taxon>Chordata</taxon>
        <taxon>Craniata</taxon>
        <taxon>Vertebrata</taxon>
        <taxon>Euteleostomi</taxon>
        <taxon>Actinopterygii</taxon>
        <taxon>Neopterygii</taxon>
        <taxon>Teleostei</taxon>
        <taxon>Neoteleostei</taxon>
        <taxon>Acanthomorphata</taxon>
        <taxon>Eupercaria</taxon>
        <taxon>Perciformes</taxon>
        <taxon>Cottioidei</taxon>
        <taxon>Cottales</taxon>
        <taxon>Liparidae</taxon>
        <taxon>Liparis</taxon>
    </lineage>
</organism>
<evidence type="ECO:0000313" key="1">
    <source>
        <dbReference type="EMBL" id="TNN64493.1"/>
    </source>
</evidence>
<sequence>MMRHCPPKLFVLTTAPFVISVFLAVLISVTHQSLADALPCGSEDRQTDQWAKSLHSGLGYQLAQTTGHQTVRSISIASVSLGMFRGHFDRHLPWKFVLPEEQQAARLRRRQT</sequence>
<reference evidence="1 2" key="1">
    <citation type="submission" date="2019-03" db="EMBL/GenBank/DDBJ databases">
        <title>First draft genome of Liparis tanakae, snailfish: a comprehensive survey of snailfish specific genes.</title>
        <authorList>
            <person name="Kim W."/>
            <person name="Song I."/>
            <person name="Jeong J.-H."/>
            <person name="Kim D."/>
            <person name="Kim S."/>
            <person name="Ryu S."/>
            <person name="Song J.Y."/>
            <person name="Lee S.K."/>
        </authorList>
    </citation>
    <scope>NUCLEOTIDE SEQUENCE [LARGE SCALE GENOMIC DNA]</scope>
    <source>
        <tissue evidence="1">Muscle</tissue>
    </source>
</reference>
<dbReference type="EMBL" id="SRLO01000251">
    <property type="protein sequence ID" value="TNN64493.1"/>
    <property type="molecule type" value="Genomic_DNA"/>
</dbReference>
<keyword evidence="2" id="KW-1185">Reference proteome</keyword>
<protein>
    <submittedName>
        <fullName evidence="1">Uncharacterized protein</fullName>
    </submittedName>
</protein>
<gene>
    <name evidence="1" type="ORF">EYF80_025241</name>
</gene>
<comment type="caution">
    <text evidence="1">The sequence shown here is derived from an EMBL/GenBank/DDBJ whole genome shotgun (WGS) entry which is preliminary data.</text>
</comment>
<accession>A0A4Z2HHS3</accession>
<dbReference type="Proteomes" id="UP000314294">
    <property type="component" value="Unassembled WGS sequence"/>
</dbReference>